<dbReference type="Gene3D" id="3.40.1090.10">
    <property type="entry name" value="Cytosolic phospholipase A2 catalytic domain"/>
    <property type="match status" value="2"/>
</dbReference>
<feature type="chain" id="PRO_5032470343" evidence="8">
    <location>
        <begin position="28"/>
        <end position="730"/>
    </location>
</feature>
<proteinExistence type="inferred from homology"/>
<dbReference type="RefSeq" id="WP_160796198.1">
    <property type="nucleotide sequence ID" value="NZ_WSSB01000006.1"/>
</dbReference>
<dbReference type="InterPro" id="IPR001423">
    <property type="entry name" value="LysoPLipase_patatin_CS"/>
</dbReference>
<feature type="active site" description="Nucleophile" evidence="7">
    <location>
        <position position="69"/>
    </location>
</feature>
<comment type="similarity">
    <text evidence="2">Belongs to the NTE family.</text>
</comment>
<comment type="subcellular location">
    <subcellularLocation>
        <location evidence="1">Membrane</location>
    </subcellularLocation>
</comment>
<dbReference type="GO" id="GO:0004622">
    <property type="term" value="F:phosphatidylcholine lysophospholipase activity"/>
    <property type="evidence" value="ECO:0007669"/>
    <property type="project" value="InterPro"/>
</dbReference>
<dbReference type="InterPro" id="IPR050301">
    <property type="entry name" value="NTE"/>
</dbReference>
<gene>
    <name evidence="10" type="ORF">GQF02_07915</name>
</gene>
<evidence type="ECO:0000256" key="3">
    <source>
        <dbReference type="ARBA" id="ARBA00022801"/>
    </source>
</evidence>
<dbReference type="GO" id="GO:0016042">
    <property type="term" value="P:lipid catabolic process"/>
    <property type="evidence" value="ECO:0007669"/>
    <property type="project" value="UniProtKB-UniRule"/>
</dbReference>
<evidence type="ECO:0000259" key="9">
    <source>
        <dbReference type="PROSITE" id="PS51635"/>
    </source>
</evidence>
<dbReference type="PROSITE" id="PS01237">
    <property type="entry name" value="UPF0028"/>
    <property type="match status" value="1"/>
</dbReference>
<accession>A0A845BRQ7</accession>
<protein>
    <submittedName>
        <fullName evidence="10">BamA/TamA family outer membrane protein</fullName>
    </submittedName>
</protein>
<keyword evidence="4 7" id="KW-0442">Lipid degradation</keyword>
<evidence type="ECO:0000256" key="7">
    <source>
        <dbReference type="PROSITE-ProRule" id="PRU01161"/>
    </source>
</evidence>
<evidence type="ECO:0000256" key="8">
    <source>
        <dbReference type="SAM" id="SignalP"/>
    </source>
</evidence>
<dbReference type="PANTHER" id="PTHR14226">
    <property type="entry name" value="NEUROPATHY TARGET ESTERASE/SWISS CHEESE D.MELANOGASTER"/>
    <property type="match status" value="1"/>
</dbReference>
<keyword evidence="6" id="KW-0472">Membrane</keyword>
<evidence type="ECO:0000256" key="4">
    <source>
        <dbReference type="ARBA" id="ARBA00022963"/>
    </source>
</evidence>
<dbReference type="InterPro" id="IPR002641">
    <property type="entry name" value="PNPLA_dom"/>
</dbReference>
<dbReference type="InterPro" id="IPR000184">
    <property type="entry name" value="Bac_surfAg_D15"/>
</dbReference>
<feature type="active site" description="Proton acceptor" evidence="7">
    <location>
        <position position="215"/>
    </location>
</feature>
<feature type="domain" description="PNPLA" evidence="9">
    <location>
        <begin position="36"/>
        <end position="228"/>
    </location>
</feature>
<dbReference type="Pfam" id="PF01734">
    <property type="entry name" value="Patatin"/>
    <property type="match status" value="1"/>
</dbReference>
<dbReference type="SUPFAM" id="SSF52151">
    <property type="entry name" value="FabD/lysophospholipase-like"/>
    <property type="match status" value="1"/>
</dbReference>
<name>A0A845BRQ7_9NEIS</name>
<evidence type="ECO:0000256" key="2">
    <source>
        <dbReference type="ARBA" id="ARBA00006636"/>
    </source>
</evidence>
<keyword evidence="3 7" id="KW-0378">Hydrolase</keyword>
<keyword evidence="5 7" id="KW-0443">Lipid metabolism</keyword>
<dbReference type="PANTHER" id="PTHR14226:SF29">
    <property type="entry name" value="NEUROPATHY TARGET ESTERASE SWS"/>
    <property type="match status" value="1"/>
</dbReference>
<dbReference type="AlphaFoldDB" id="A0A845BRQ7"/>
<reference evidence="10 11" key="1">
    <citation type="submission" date="2019-12" db="EMBL/GenBank/DDBJ databases">
        <title>Neisseriaceae gen. nov. sp. Genome sequencing and assembly.</title>
        <authorList>
            <person name="Liu Z."/>
            <person name="Li A."/>
        </authorList>
    </citation>
    <scope>NUCLEOTIDE SEQUENCE [LARGE SCALE GENOMIC DNA]</scope>
    <source>
        <strain evidence="10 11">B2N2-7</strain>
    </source>
</reference>
<dbReference type="Proteomes" id="UP000467214">
    <property type="component" value="Unassembled WGS sequence"/>
</dbReference>
<dbReference type="EMBL" id="WSSB01000006">
    <property type="protein sequence ID" value="MXR36896.1"/>
    <property type="molecule type" value="Genomic_DNA"/>
</dbReference>
<keyword evidence="8" id="KW-0732">Signal</keyword>
<keyword evidence="11" id="KW-1185">Reference proteome</keyword>
<dbReference type="GO" id="GO:0046470">
    <property type="term" value="P:phosphatidylcholine metabolic process"/>
    <property type="evidence" value="ECO:0007669"/>
    <property type="project" value="InterPro"/>
</dbReference>
<evidence type="ECO:0000313" key="11">
    <source>
        <dbReference type="Proteomes" id="UP000467214"/>
    </source>
</evidence>
<dbReference type="InterPro" id="IPR016035">
    <property type="entry name" value="Acyl_Trfase/lysoPLipase"/>
</dbReference>
<evidence type="ECO:0000313" key="10">
    <source>
        <dbReference type="EMBL" id="MXR36896.1"/>
    </source>
</evidence>
<evidence type="ECO:0000256" key="1">
    <source>
        <dbReference type="ARBA" id="ARBA00004370"/>
    </source>
</evidence>
<sequence length="730" mass="79587">MPTGRIPTSMLWLSCCISLALAPLAQAEAPPPRIGLVLGGGGARGAAHLGVLEVLERLRVPVDCIAGTSMGALVAGAYASGVTPQTMKNEMAAANWSDMFQDNPTFSELSYRNKRISQRFLPGSETGIKEDGLQYQSGVVAGQKIKLFFNQLVHADRGEPQIQSLPLPLSIIATDIGTGSRVVLREGSLTQAMRASMSVPGLMTPVQLDGHKLVDGGLVDNVPIAEVRERCQPDVVIAVNVGSPLLKPDEINSLLSVSAQMVNILTEQNVSRSLATLKPDDIYIQPDLEGISAGDFPRNAETAERGRIATEAVAGKLARYSVSEARYQQWRQHLEAKLPALPRIDEVQVADMTHVNKAVVSRHIEQQPGSSVAPQLGRDLLRVYGDGFYEHVDYSLLGSRDRTILRITPVEKSWGPDYLRLGVNLENTFDGNASYSLRAAYHKTWMNNLGAEMIAFTEIGNRNMLGFEFYQPLDERQRFFVEPMASYSDELRNFYQDNQKRAEYRVKTSQLNLGVGVNIGLLGQARLGWRETWLDAALETGTPELGNNNQHFGSAYLALDLDQMDRLYLPTSGWAARLAYSDSPQLNYGNLSGSLSGATPLGPLIVSGKFRASQTLHGSVPFYEASKLGGFLNLSGYAQDQLVGDDMRFAQLRAEKIIGQLPLGLRGDMRLGLALEGATFGRRFSESQLEGWQASATLYLGGETPLGPVYLGYGHAKQGPNAVYLFLGTP</sequence>
<dbReference type="Gene3D" id="2.40.160.50">
    <property type="entry name" value="membrane protein fhac: a member of the omp85/tpsb transporter family"/>
    <property type="match status" value="1"/>
</dbReference>
<feature type="signal peptide" evidence="8">
    <location>
        <begin position="1"/>
        <end position="27"/>
    </location>
</feature>
<evidence type="ECO:0000256" key="6">
    <source>
        <dbReference type="ARBA" id="ARBA00023136"/>
    </source>
</evidence>
<comment type="caution">
    <text evidence="10">The sequence shown here is derived from an EMBL/GenBank/DDBJ whole genome shotgun (WGS) entry which is preliminary data.</text>
</comment>
<feature type="short sequence motif" description="GXGXXG" evidence="7">
    <location>
        <begin position="40"/>
        <end position="45"/>
    </location>
</feature>
<organism evidence="10 11">
    <name type="scientific">Craterilacuibacter sinensis</name>
    <dbReference type="NCBI Taxonomy" id="2686017"/>
    <lineage>
        <taxon>Bacteria</taxon>
        <taxon>Pseudomonadati</taxon>
        <taxon>Pseudomonadota</taxon>
        <taxon>Betaproteobacteria</taxon>
        <taxon>Neisseriales</taxon>
        <taxon>Neisseriaceae</taxon>
        <taxon>Craterilacuibacter</taxon>
    </lineage>
</organism>
<dbReference type="GO" id="GO:0019867">
    <property type="term" value="C:outer membrane"/>
    <property type="evidence" value="ECO:0007669"/>
    <property type="project" value="InterPro"/>
</dbReference>
<dbReference type="Pfam" id="PF01103">
    <property type="entry name" value="Omp85"/>
    <property type="match status" value="1"/>
</dbReference>
<dbReference type="PROSITE" id="PS51635">
    <property type="entry name" value="PNPLA"/>
    <property type="match status" value="1"/>
</dbReference>
<evidence type="ECO:0000256" key="5">
    <source>
        <dbReference type="ARBA" id="ARBA00023098"/>
    </source>
</evidence>
<feature type="short sequence motif" description="GXSXG" evidence="7">
    <location>
        <begin position="67"/>
        <end position="71"/>
    </location>
</feature>
<feature type="short sequence motif" description="DGA/G" evidence="7">
    <location>
        <begin position="215"/>
        <end position="217"/>
    </location>
</feature>